<evidence type="ECO:0000256" key="1">
    <source>
        <dbReference type="SAM" id="Coils"/>
    </source>
</evidence>
<feature type="coiled-coil region" evidence="1">
    <location>
        <begin position="105"/>
        <end position="132"/>
    </location>
</feature>
<dbReference type="Pfam" id="PF03564">
    <property type="entry name" value="DUF1759"/>
    <property type="match status" value="1"/>
</dbReference>
<proteinExistence type="predicted"/>
<dbReference type="InterPro" id="IPR005312">
    <property type="entry name" value="DUF1759"/>
</dbReference>
<dbReference type="PANTHER" id="PTHR22954">
    <property type="entry name" value="RETROVIRAL PROTEASE-RELATED"/>
    <property type="match status" value="1"/>
</dbReference>
<feature type="compositionally biased region" description="Polar residues" evidence="2">
    <location>
        <begin position="152"/>
        <end position="164"/>
    </location>
</feature>
<keyword evidence="4" id="KW-1185">Reference proteome</keyword>
<reference evidence="5" key="1">
    <citation type="submission" date="2017-02" db="UniProtKB">
        <authorList>
            <consortium name="WormBaseParasite"/>
        </authorList>
    </citation>
    <scope>IDENTIFICATION</scope>
</reference>
<evidence type="ECO:0000313" key="3">
    <source>
        <dbReference type="EMBL" id="VDO05856.1"/>
    </source>
</evidence>
<dbReference type="EMBL" id="UZAF01000486">
    <property type="protein sequence ID" value="VDO05856.1"/>
    <property type="molecule type" value="Genomic_DNA"/>
</dbReference>
<dbReference type="OrthoDB" id="5840675at2759"/>
<dbReference type="AlphaFoldDB" id="A0A0N4VTJ2"/>
<dbReference type="Proteomes" id="UP000268014">
    <property type="component" value="Unassembled WGS sequence"/>
</dbReference>
<name>A0A0N4VTJ2_HAEPC</name>
<organism evidence="5">
    <name type="scientific">Haemonchus placei</name>
    <name type="common">Barber's pole worm</name>
    <dbReference type="NCBI Taxonomy" id="6290"/>
    <lineage>
        <taxon>Eukaryota</taxon>
        <taxon>Metazoa</taxon>
        <taxon>Ecdysozoa</taxon>
        <taxon>Nematoda</taxon>
        <taxon>Chromadorea</taxon>
        <taxon>Rhabditida</taxon>
        <taxon>Rhabditina</taxon>
        <taxon>Rhabditomorpha</taxon>
        <taxon>Strongyloidea</taxon>
        <taxon>Trichostrongylidae</taxon>
        <taxon>Haemonchus</taxon>
    </lineage>
</organism>
<evidence type="ECO:0000313" key="5">
    <source>
        <dbReference type="WBParaSite" id="HPLM_0000060901-mRNA-1"/>
    </source>
</evidence>
<gene>
    <name evidence="3" type="ORF">HPLM_LOCUS610</name>
</gene>
<protein>
    <submittedName>
        <fullName evidence="5">Retrotrans_gag domain-containing protein</fullName>
    </submittedName>
</protein>
<dbReference type="OMA" id="ILISCCT"/>
<sequence>MSSAFSLKGVKQKLTRNLNCLLGLIAEAEEYQTPWQFPTVLKDLQQFLITKPIIVQELCEKLETQKESTWNLYQESLSSITGTLLEIKGTDGKELMEDFDEYWETKDGENIINEAERQLRVLQKRLVEIKCQDISIKQEMGLESPHREHLTQPMTTSNAPMGATTETPPVYPTSQEWEMHNTLGNLWRSLDRRLIGNELKIPEFYGKASEFDSFWELFEDLVHKQPYSNIEKFSILISCCTGDAARAIQMILRTGDSYERAIEQLKKQYKDPYRVTMEMIGKLKSMRPSRDDHRSLRNTLNDVEAIIATPRRQGEIVDTTHMISLVTETFSHKVQKEIATKVFDSGRHWTSY</sequence>
<evidence type="ECO:0000256" key="2">
    <source>
        <dbReference type="SAM" id="MobiDB-lite"/>
    </source>
</evidence>
<feature type="region of interest" description="Disordered" evidence="2">
    <location>
        <begin position="144"/>
        <end position="164"/>
    </location>
</feature>
<keyword evidence="1" id="KW-0175">Coiled coil</keyword>
<reference evidence="3 4" key="2">
    <citation type="submission" date="2018-11" db="EMBL/GenBank/DDBJ databases">
        <authorList>
            <consortium name="Pathogen Informatics"/>
        </authorList>
    </citation>
    <scope>NUCLEOTIDE SEQUENCE [LARGE SCALE GENOMIC DNA]</scope>
    <source>
        <strain evidence="3 4">MHpl1</strain>
    </source>
</reference>
<accession>A0A0N4VTJ2</accession>
<dbReference type="STRING" id="6290.A0A0N4VTJ2"/>
<evidence type="ECO:0000313" key="4">
    <source>
        <dbReference type="Proteomes" id="UP000268014"/>
    </source>
</evidence>
<dbReference type="WBParaSite" id="HPLM_0000060901-mRNA-1">
    <property type="protein sequence ID" value="HPLM_0000060901-mRNA-1"/>
    <property type="gene ID" value="HPLM_0000060901"/>
</dbReference>
<dbReference type="PANTHER" id="PTHR22954:SF3">
    <property type="entry name" value="PROTEIN CBG08539"/>
    <property type="match status" value="1"/>
</dbReference>